<reference evidence="3 4" key="1">
    <citation type="submission" date="2021-06" db="EMBL/GenBank/DDBJ databases">
        <title>Actinomycetes sequencing.</title>
        <authorList>
            <person name="Shan Q."/>
        </authorList>
    </citation>
    <scope>NUCLEOTIDE SEQUENCE [LARGE SCALE GENOMIC DNA]</scope>
    <source>
        <strain evidence="3 4">NEAU-G5</strain>
    </source>
</reference>
<feature type="region of interest" description="Disordered" evidence="1">
    <location>
        <begin position="63"/>
        <end position="88"/>
    </location>
</feature>
<dbReference type="Proteomes" id="UP000733379">
    <property type="component" value="Unassembled WGS sequence"/>
</dbReference>
<sequence>MKVNAAHPTYEAMTELRRAQKAIFLSRYLRGRELQREINSGLNVVEAWNGGNQVIFYGKNSEIASNRRDEQEMPPGVRERVDDPGHPR</sequence>
<dbReference type="InterPro" id="IPR002513">
    <property type="entry name" value="Tn3_Tnp_DDE_dom"/>
</dbReference>
<evidence type="ECO:0000313" key="3">
    <source>
        <dbReference type="EMBL" id="MBU3065874.1"/>
    </source>
</evidence>
<dbReference type="EMBL" id="JAHKNI010000012">
    <property type="protein sequence ID" value="MBU3065874.1"/>
    <property type="molecule type" value="Genomic_DNA"/>
</dbReference>
<protein>
    <submittedName>
        <fullName evidence="3">Transposase</fullName>
    </submittedName>
</protein>
<feature type="compositionally biased region" description="Basic and acidic residues" evidence="1">
    <location>
        <begin position="65"/>
        <end position="88"/>
    </location>
</feature>
<name>A0ABS6B6J0_9NOCA</name>
<comment type="caution">
    <text evidence="3">The sequence shown here is derived from an EMBL/GenBank/DDBJ whole genome shotgun (WGS) entry which is preliminary data.</text>
</comment>
<evidence type="ECO:0000259" key="2">
    <source>
        <dbReference type="Pfam" id="PF01526"/>
    </source>
</evidence>
<keyword evidence="4" id="KW-1185">Reference proteome</keyword>
<proteinExistence type="predicted"/>
<evidence type="ECO:0000313" key="4">
    <source>
        <dbReference type="Proteomes" id="UP000733379"/>
    </source>
</evidence>
<organism evidence="3 4">
    <name type="scientific">Nocardia albiluteola</name>
    <dbReference type="NCBI Taxonomy" id="2842303"/>
    <lineage>
        <taxon>Bacteria</taxon>
        <taxon>Bacillati</taxon>
        <taxon>Actinomycetota</taxon>
        <taxon>Actinomycetes</taxon>
        <taxon>Mycobacteriales</taxon>
        <taxon>Nocardiaceae</taxon>
        <taxon>Nocardia</taxon>
    </lineage>
</organism>
<evidence type="ECO:0000256" key="1">
    <source>
        <dbReference type="SAM" id="MobiDB-lite"/>
    </source>
</evidence>
<accession>A0ABS6B6J0</accession>
<feature type="domain" description="Tn3 transposase DDE" evidence="2">
    <location>
        <begin position="4"/>
        <end position="73"/>
    </location>
</feature>
<dbReference type="Pfam" id="PF01526">
    <property type="entry name" value="DDE_Tnp_Tn3"/>
    <property type="match status" value="1"/>
</dbReference>
<gene>
    <name evidence="3" type="ORF">KO481_30670</name>
</gene>